<gene>
    <name evidence="2" type="ORF">DEO72_LG2g39</name>
</gene>
<dbReference type="Gramene" id="Vigun03g448000.1.v1.2">
    <property type="protein sequence ID" value="Vigun03g448000.1.v1.2.CDS.1"/>
    <property type="gene ID" value="Vigun03g448000.v1.2"/>
</dbReference>
<evidence type="ECO:0000259" key="1">
    <source>
        <dbReference type="PROSITE" id="PS50181"/>
    </source>
</evidence>
<dbReference type="Gene3D" id="1.20.1280.50">
    <property type="match status" value="1"/>
</dbReference>
<sequence>MKKHSDGEVKKSKSVVLLPQDVIMEILLKLNVKSVVRFKSLSKSWLSLISDSRFRNLYFDRSSPTEKLLIISIRVLDLTVPSIDFNAPLNRDSYSYFEFEVPGEVFQPGIFKFGGCCRGFVLLDCLEHLCLWNPRTGFHKKVCRPPIDSNKELSRNLLFQGLGYDPLTDDYLVIQLFASITIYLQTHAKVFSIRANKWMENESTDLFFTYSQDYDTPCRVVNHVIHWLSSCLKEEIIVGFILAFDVAKRKFFEIASPIVFGDGMDEMRVLSEIEGLLSLNVYTNSKLSIDIWVMKEYRVECSWSKSIAVSLVDHVPQKFFFPVCVTKDGDIVGNDLCGLFKFNNKGQLKEMLSYQDVSAHLHVEMYQESFLSLPCPND</sequence>
<evidence type="ECO:0000313" key="3">
    <source>
        <dbReference type="Proteomes" id="UP000501690"/>
    </source>
</evidence>
<dbReference type="NCBIfam" id="TIGR01640">
    <property type="entry name" value="F_box_assoc_1"/>
    <property type="match status" value="1"/>
</dbReference>
<accession>A0A4D6KT69</accession>
<evidence type="ECO:0000313" key="2">
    <source>
        <dbReference type="EMBL" id="QCD79725.1"/>
    </source>
</evidence>
<dbReference type="CDD" id="cd22157">
    <property type="entry name" value="F-box_AtFBW1-like"/>
    <property type="match status" value="1"/>
</dbReference>
<dbReference type="InterPro" id="IPR001810">
    <property type="entry name" value="F-box_dom"/>
</dbReference>
<dbReference type="InterPro" id="IPR050796">
    <property type="entry name" value="SCF_F-box_component"/>
</dbReference>
<proteinExistence type="predicted"/>
<dbReference type="EMBL" id="CP039346">
    <property type="protein sequence ID" value="QCD79725.1"/>
    <property type="molecule type" value="Genomic_DNA"/>
</dbReference>
<dbReference type="SUPFAM" id="SSF81383">
    <property type="entry name" value="F-box domain"/>
    <property type="match status" value="1"/>
</dbReference>
<protein>
    <recommendedName>
        <fullName evidence="1">F-box domain-containing protein</fullName>
    </recommendedName>
</protein>
<dbReference type="SMART" id="SM00256">
    <property type="entry name" value="FBOX"/>
    <property type="match status" value="1"/>
</dbReference>
<dbReference type="InterPro" id="IPR036047">
    <property type="entry name" value="F-box-like_dom_sf"/>
</dbReference>
<organism evidence="2 3">
    <name type="scientific">Vigna unguiculata</name>
    <name type="common">Cowpea</name>
    <dbReference type="NCBI Taxonomy" id="3917"/>
    <lineage>
        <taxon>Eukaryota</taxon>
        <taxon>Viridiplantae</taxon>
        <taxon>Streptophyta</taxon>
        <taxon>Embryophyta</taxon>
        <taxon>Tracheophyta</taxon>
        <taxon>Spermatophyta</taxon>
        <taxon>Magnoliopsida</taxon>
        <taxon>eudicotyledons</taxon>
        <taxon>Gunneridae</taxon>
        <taxon>Pentapetalae</taxon>
        <taxon>rosids</taxon>
        <taxon>fabids</taxon>
        <taxon>Fabales</taxon>
        <taxon>Fabaceae</taxon>
        <taxon>Papilionoideae</taxon>
        <taxon>50 kb inversion clade</taxon>
        <taxon>NPAAA clade</taxon>
        <taxon>indigoferoid/millettioid clade</taxon>
        <taxon>Phaseoleae</taxon>
        <taxon>Vigna</taxon>
    </lineage>
</organism>
<name>A0A4D6KT69_VIGUN</name>
<dbReference type="InterPro" id="IPR017451">
    <property type="entry name" value="F-box-assoc_interact_dom"/>
</dbReference>
<keyword evidence="3" id="KW-1185">Reference proteome</keyword>
<dbReference type="AlphaFoldDB" id="A0A4D6KT69"/>
<dbReference type="PANTHER" id="PTHR31672">
    <property type="entry name" value="BNACNNG10540D PROTEIN"/>
    <property type="match status" value="1"/>
</dbReference>
<reference evidence="2 3" key="1">
    <citation type="submission" date="2019-04" db="EMBL/GenBank/DDBJ databases">
        <title>An improved genome assembly and genetic linkage map for asparagus bean, Vigna unguiculata ssp. sesquipedialis.</title>
        <authorList>
            <person name="Xia Q."/>
            <person name="Zhang R."/>
            <person name="Dong Y."/>
        </authorList>
    </citation>
    <scope>NUCLEOTIDE SEQUENCE [LARGE SCALE GENOMIC DNA]</scope>
    <source>
        <tissue evidence="2">Leaf</tissue>
    </source>
</reference>
<feature type="domain" description="F-box" evidence="1">
    <location>
        <begin position="12"/>
        <end position="57"/>
    </location>
</feature>
<dbReference type="PANTHER" id="PTHR31672:SF13">
    <property type="entry name" value="F-BOX PROTEIN CPR30-LIKE"/>
    <property type="match status" value="1"/>
</dbReference>
<dbReference type="OrthoDB" id="591557at2759"/>
<dbReference type="PROSITE" id="PS50181">
    <property type="entry name" value="FBOX"/>
    <property type="match status" value="1"/>
</dbReference>
<dbReference type="Proteomes" id="UP000501690">
    <property type="component" value="Linkage Group LG2"/>
</dbReference>
<dbReference type="InterPro" id="IPR013187">
    <property type="entry name" value="F-box-assoc_dom_typ3"/>
</dbReference>
<dbReference type="Pfam" id="PF00646">
    <property type="entry name" value="F-box"/>
    <property type="match status" value="1"/>
</dbReference>
<dbReference type="Pfam" id="PF08268">
    <property type="entry name" value="FBA_3"/>
    <property type="match status" value="1"/>
</dbReference>